<dbReference type="Gene3D" id="3.90.180.10">
    <property type="entry name" value="Medium-chain alcohol dehydrogenases, catalytic domain"/>
    <property type="match status" value="1"/>
</dbReference>
<comment type="cofactor">
    <cofactor evidence="1 11">
        <name>Zn(2+)</name>
        <dbReference type="ChEBI" id="CHEBI:29105"/>
    </cofactor>
</comment>
<feature type="domain" description="Alcohol dehydrogenase-like N-terminal" evidence="13">
    <location>
        <begin position="27"/>
        <end position="116"/>
    </location>
</feature>
<evidence type="ECO:0000313" key="15">
    <source>
        <dbReference type="Proteomes" id="UP000598227"/>
    </source>
</evidence>
<keyword evidence="5 11" id="KW-0560">Oxidoreductase</keyword>
<dbReference type="Gene3D" id="3.40.50.720">
    <property type="entry name" value="NAD(P)-binding Rossmann-like Domain"/>
    <property type="match status" value="1"/>
</dbReference>
<dbReference type="SUPFAM" id="SSF51735">
    <property type="entry name" value="NAD(P)-binding Rossmann-fold domains"/>
    <property type="match status" value="1"/>
</dbReference>
<dbReference type="PANTHER" id="PTHR43880">
    <property type="entry name" value="ALCOHOL DEHYDROGENASE"/>
    <property type="match status" value="1"/>
</dbReference>
<evidence type="ECO:0000256" key="10">
    <source>
        <dbReference type="ARBA" id="ARBA00049243"/>
    </source>
</evidence>
<comment type="catalytic activity">
    <reaction evidence="8 11">
        <text>S-(hydroxymethyl)glutathione + NAD(+) = S-formylglutathione + NADH + H(+)</text>
        <dbReference type="Rhea" id="RHEA:19985"/>
        <dbReference type="ChEBI" id="CHEBI:15378"/>
        <dbReference type="ChEBI" id="CHEBI:57540"/>
        <dbReference type="ChEBI" id="CHEBI:57688"/>
        <dbReference type="ChEBI" id="CHEBI:57945"/>
        <dbReference type="ChEBI" id="CHEBI:58758"/>
        <dbReference type="EC" id="1.1.1.284"/>
    </reaction>
</comment>
<keyword evidence="4 11" id="KW-0862">Zinc</keyword>
<dbReference type="Proteomes" id="UP000598227">
    <property type="component" value="Unassembled WGS sequence"/>
</dbReference>
<evidence type="ECO:0000256" key="5">
    <source>
        <dbReference type="ARBA" id="ARBA00023002"/>
    </source>
</evidence>
<evidence type="ECO:0000256" key="9">
    <source>
        <dbReference type="ARBA" id="ARBA00049164"/>
    </source>
</evidence>
<comment type="catalytic activity">
    <reaction evidence="7">
        <text>S-(hydroxymethyl)glutathione + NADP(+) = S-formylglutathione + NADPH + H(+)</text>
        <dbReference type="Rhea" id="RHEA:19981"/>
        <dbReference type="ChEBI" id="CHEBI:15378"/>
        <dbReference type="ChEBI" id="CHEBI:57688"/>
        <dbReference type="ChEBI" id="CHEBI:57783"/>
        <dbReference type="ChEBI" id="CHEBI:58349"/>
        <dbReference type="ChEBI" id="CHEBI:58758"/>
        <dbReference type="EC" id="1.1.1.284"/>
    </reaction>
</comment>
<dbReference type="EC" id="1.1.1.284" evidence="11"/>
<keyword evidence="3 11" id="KW-0479">Metal-binding</keyword>
<evidence type="ECO:0000256" key="2">
    <source>
        <dbReference type="ARBA" id="ARBA00010902"/>
    </source>
</evidence>
<evidence type="ECO:0000256" key="8">
    <source>
        <dbReference type="ARBA" id="ARBA00048110"/>
    </source>
</evidence>
<evidence type="ECO:0000256" key="6">
    <source>
        <dbReference type="ARBA" id="ARBA00023027"/>
    </source>
</evidence>
<feature type="domain" description="Alcohol dehydrogenase-like C-terminal" evidence="12">
    <location>
        <begin position="197"/>
        <end position="335"/>
    </location>
</feature>
<gene>
    <name evidence="14" type="ORF">IHE39_06100</name>
</gene>
<dbReference type="InterPro" id="IPR011032">
    <property type="entry name" value="GroES-like_sf"/>
</dbReference>
<dbReference type="NCBIfam" id="TIGR02818">
    <property type="entry name" value="adh_III_F_hyde"/>
    <property type="match status" value="1"/>
</dbReference>
<dbReference type="InterPro" id="IPR013154">
    <property type="entry name" value="ADH-like_N"/>
</dbReference>
<keyword evidence="15" id="KW-1185">Reference proteome</keyword>
<dbReference type="PROSITE" id="PS00059">
    <property type="entry name" value="ADH_ZINC"/>
    <property type="match status" value="1"/>
</dbReference>
<comment type="similarity">
    <text evidence="2 11">Belongs to the zinc-containing alcohol dehydrogenase family. Class-III subfamily.</text>
</comment>
<keyword evidence="6 11" id="KW-0520">NAD</keyword>
<dbReference type="InterPro" id="IPR002328">
    <property type="entry name" value="ADH_Zn_CS"/>
</dbReference>
<proteinExistence type="inferred from homology"/>
<evidence type="ECO:0000256" key="7">
    <source>
        <dbReference type="ARBA" id="ARBA00047793"/>
    </source>
</evidence>
<evidence type="ECO:0000259" key="13">
    <source>
        <dbReference type="Pfam" id="PF08240"/>
    </source>
</evidence>
<sequence>MKTRAAVAVGAGKPLEIMEVDLEGPREGEVLVEIKATGICHTDEFTLSGADPEGIFPAILGHEGAGVVVDVGKGVTSLKKGDHVIPLYTPECRSCPSCLSRKTNLCTAIRSTQGQGLMPDGSSRFSIGGEKIFHYMGCSTFSNFTVLPEIALAKVNPDAPFDKICYIGCGVTTGIGAVINTAKVEIGSTAIVFGLGGIGLNVLQGLRLAGADMIIGVDINNDRKAWGEKFGMTHFVNPKEVEGDIVPYLVNMTKRGADQIGGADYTFDCTGNVKVMRQALEASHRGWGESIVIGVAGAGQEIATRPFQLVTGRTWKGTAFGGARGRTDVPKIVDWYMEGKILIDPMITHTLKLEDINKGFDLMHAGESIRSVVVY</sequence>
<name>A0ABR9GJL2_9HYPH</name>
<comment type="catalytic activity">
    <reaction evidence="9">
        <text>a secondary alcohol + NAD(+) = a ketone + NADH + H(+)</text>
        <dbReference type="Rhea" id="RHEA:10740"/>
        <dbReference type="ChEBI" id="CHEBI:15378"/>
        <dbReference type="ChEBI" id="CHEBI:17087"/>
        <dbReference type="ChEBI" id="CHEBI:35681"/>
        <dbReference type="ChEBI" id="CHEBI:57540"/>
        <dbReference type="ChEBI" id="CHEBI:57945"/>
        <dbReference type="EC" id="1.1.1.1"/>
    </reaction>
</comment>
<evidence type="ECO:0000313" key="14">
    <source>
        <dbReference type="EMBL" id="MBE1203856.1"/>
    </source>
</evidence>
<evidence type="ECO:0000256" key="1">
    <source>
        <dbReference type="ARBA" id="ARBA00001947"/>
    </source>
</evidence>
<dbReference type="InterPro" id="IPR013149">
    <property type="entry name" value="ADH-like_C"/>
</dbReference>
<dbReference type="EMBL" id="JACZEP010000001">
    <property type="protein sequence ID" value="MBE1203856.1"/>
    <property type="molecule type" value="Genomic_DNA"/>
</dbReference>
<comment type="caution">
    <text evidence="14">The sequence shown here is derived from an EMBL/GenBank/DDBJ whole genome shotgun (WGS) entry which is preliminary data.</text>
</comment>
<dbReference type="InterPro" id="IPR036291">
    <property type="entry name" value="NAD(P)-bd_dom_sf"/>
</dbReference>
<dbReference type="PANTHER" id="PTHR43880:SF12">
    <property type="entry name" value="ALCOHOL DEHYDROGENASE CLASS-3"/>
    <property type="match status" value="1"/>
</dbReference>
<evidence type="ECO:0000256" key="3">
    <source>
        <dbReference type="ARBA" id="ARBA00022723"/>
    </source>
</evidence>
<reference evidence="14 15" key="1">
    <citation type="submission" date="2020-09" db="EMBL/GenBank/DDBJ databases">
        <title>Draft Genome Sequence of Aminobacter carboxidus type strain DSM 1086, a soil Gram-negative carboxydobacterium.</title>
        <authorList>
            <person name="Turrini P."/>
            <person name="Tescari M."/>
            <person name="Artuso I."/>
            <person name="Lugli G.A."/>
            <person name="Frangipani E."/>
            <person name="Ventura M."/>
            <person name="Visca P."/>
        </authorList>
    </citation>
    <scope>NUCLEOTIDE SEQUENCE [LARGE SCALE GENOMIC DNA]</scope>
    <source>
        <strain evidence="14 15">DSM 1086</strain>
    </source>
</reference>
<protein>
    <recommendedName>
        <fullName evidence="11">S-(hydroxymethyl)glutathione dehydrogenase</fullName>
        <ecNumber evidence="11">1.1.1.284</ecNumber>
    </recommendedName>
</protein>
<evidence type="ECO:0000259" key="12">
    <source>
        <dbReference type="Pfam" id="PF00107"/>
    </source>
</evidence>
<dbReference type="RefSeq" id="WP_192565826.1">
    <property type="nucleotide sequence ID" value="NZ_JACZEP010000001.1"/>
</dbReference>
<organism evidence="14 15">
    <name type="scientific">Aminobacter carboxidus</name>
    <dbReference type="NCBI Taxonomy" id="376165"/>
    <lineage>
        <taxon>Bacteria</taxon>
        <taxon>Pseudomonadati</taxon>
        <taxon>Pseudomonadota</taxon>
        <taxon>Alphaproteobacteria</taxon>
        <taxon>Hyphomicrobiales</taxon>
        <taxon>Phyllobacteriaceae</taxon>
        <taxon>Aminobacter</taxon>
    </lineage>
</organism>
<comment type="catalytic activity">
    <reaction evidence="10">
        <text>a primary alcohol + NAD(+) = an aldehyde + NADH + H(+)</text>
        <dbReference type="Rhea" id="RHEA:10736"/>
        <dbReference type="ChEBI" id="CHEBI:15378"/>
        <dbReference type="ChEBI" id="CHEBI:15734"/>
        <dbReference type="ChEBI" id="CHEBI:17478"/>
        <dbReference type="ChEBI" id="CHEBI:57540"/>
        <dbReference type="ChEBI" id="CHEBI:57945"/>
        <dbReference type="EC" id="1.1.1.1"/>
    </reaction>
</comment>
<dbReference type="Pfam" id="PF08240">
    <property type="entry name" value="ADH_N"/>
    <property type="match status" value="1"/>
</dbReference>
<dbReference type="InterPro" id="IPR014183">
    <property type="entry name" value="ADH_3"/>
</dbReference>
<accession>A0ABR9GJL2</accession>
<dbReference type="CDD" id="cd08300">
    <property type="entry name" value="alcohol_DH_class_III"/>
    <property type="match status" value="1"/>
</dbReference>
<dbReference type="SUPFAM" id="SSF50129">
    <property type="entry name" value="GroES-like"/>
    <property type="match status" value="2"/>
</dbReference>
<dbReference type="Pfam" id="PF00107">
    <property type="entry name" value="ADH_zinc_N"/>
    <property type="match status" value="1"/>
</dbReference>
<evidence type="ECO:0000256" key="11">
    <source>
        <dbReference type="RuleBase" id="RU362016"/>
    </source>
</evidence>
<evidence type="ECO:0000256" key="4">
    <source>
        <dbReference type="ARBA" id="ARBA00022833"/>
    </source>
</evidence>